<dbReference type="EMBL" id="VCPD01000004">
    <property type="protein sequence ID" value="TMV06787.1"/>
    <property type="molecule type" value="Genomic_DNA"/>
</dbReference>
<keyword evidence="4 5" id="KW-0472">Membrane</keyword>
<organism evidence="7 8">
    <name type="scientific">Ruegeria sediminis</name>
    <dbReference type="NCBI Taxonomy" id="2583820"/>
    <lineage>
        <taxon>Bacteria</taxon>
        <taxon>Pseudomonadati</taxon>
        <taxon>Pseudomonadota</taxon>
        <taxon>Alphaproteobacteria</taxon>
        <taxon>Rhodobacterales</taxon>
        <taxon>Roseobacteraceae</taxon>
        <taxon>Ruegeria</taxon>
    </lineage>
</organism>
<dbReference type="Proteomes" id="UP001193035">
    <property type="component" value="Unassembled WGS sequence"/>
</dbReference>
<feature type="transmembrane region" description="Helical" evidence="5">
    <location>
        <begin position="150"/>
        <end position="170"/>
    </location>
</feature>
<dbReference type="RefSeq" id="WP_138842416.1">
    <property type="nucleotide sequence ID" value="NZ_VCPD01000004.1"/>
</dbReference>
<dbReference type="InterPro" id="IPR004837">
    <property type="entry name" value="NaCa_Exmemb"/>
</dbReference>
<feature type="transmembrane region" description="Helical" evidence="5">
    <location>
        <begin position="343"/>
        <end position="359"/>
    </location>
</feature>
<keyword evidence="2 5" id="KW-0812">Transmembrane</keyword>
<sequence length="386" mass="40919">MKSDVSEARITPAGFLREESALLIGLATVAAFQFGGDAWLVDLADPIVGALLFLWLFGAVLWASFGVVRHADTLAELLGEPYGTLILTVSVIGIEVSLIVAVMLSGDSAPTLARDTMFAVLMIVLNGLVGAALLFGGLRHSTQDYNLEGARAFLAVLFPLATLALVLPRFTVSTPDPTYAPLQAAFFAISTTLMYLVFLGIQTIRHRAFFEQPARPDDNPGRVAEHSVDHGSHRPIRSGPYHAILLILTLLPIILLSKRVAKLVNFGIVGIGAPAALGGVLIALLILTPESMAAVKAARANRLQRSVNLLLGSALASIGMTVPAVLAIGLIIDEPVPLGLDDASIVMLFLTLFTSAMTFGGTRTSVLQGAVHLVLFLVYVILIFNP</sequence>
<dbReference type="Pfam" id="PF01699">
    <property type="entry name" value="Na_Ca_ex"/>
    <property type="match status" value="2"/>
</dbReference>
<feature type="transmembrane region" description="Helical" evidence="5">
    <location>
        <begin position="21"/>
        <end position="41"/>
    </location>
</feature>
<dbReference type="PANTHER" id="PTHR37958">
    <property type="entry name" value="SODIUM-POTASSIUM/PROTON ANTIPORTER CHAA"/>
    <property type="match status" value="1"/>
</dbReference>
<feature type="domain" description="Sodium/calcium exchanger membrane region" evidence="6">
    <location>
        <begin position="243"/>
        <end position="384"/>
    </location>
</feature>
<feature type="transmembrane region" description="Helical" evidence="5">
    <location>
        <begin position="116"/>
        <end position="138"/>
    </location>
</feature>
<evidence type="ECO:0000256" key="2">
    <source>
        <dbReference type="ARBA" id="ARBA00022692"/>
    </source>
</evidence>
<feature type="transmembrane region" description="Helical" evidence="5">
    <location>
        <begin position="309"/>
        <end position="331"/>
    </location>
</feature>
<feature type="transmembrane region" description="Helical" evidence="5">
    <location>
        <begin position="182"/>
        <end position="201"/>
    </location>
</feature>
<comment type="subcellular location">
    <subcellularLocation>
        <location evidence="1">Membrane</location>
        <topology evidence="1">Multi-pass membrane protein</topology>
    </subcellularLocation>
</comment>
<evidence type="ECO:0000256" key="1">
    <source>
        <dbReference type="ARBA" id="ARBA00004141"/>
    </source>
</evidence>
<gene>
    <name evidence="7" type="ORF">FGK63_11715</name>
</gene>
<evidence type="ECO:0000256" key="4">
    <source>
        <dbReference type="ARBA" id="ARBA00023136"/>
    </source>
</evidence>
<evidence type="ECO:0000256" key="5">
    <source>
        <dbReference type="SAM" id="Phobius"/>
    </source>
</evidence>
<evidence type="ECO:0000256" key="3">
    <source>
        <dbReference type="ARBA" id="ARBA00022989"/>
    </source>
</evidence>
<feature type="transmembrane region" description="Helical" evidence="5">
    <location>
        <begin position="366"/>
        <end position="384"/>
    </location>
</feature>
<name>A0ABY2WWG3_9RHOB</name>
<evidence type="ECO:0000313" key="8">
    <source>
        <dbReference type="Proteomes" id="UP001193035"/>
    </source>
</evidence>
<feature type="transmembrane region" description="Helical" evidence="5">
    <location>
        <begin position="239"/>
        <end position="257"/>
    </location>
</feature>
<dbReference type="PANTHER" id="PTHR37958:SF1">
    <property type="entry name" value="SODIUM-POTASSIUM_PROTON ANTIPORTER CHAA"/>
    <property type="match status" value="1"/>
</dbReference>
<feature type="transmembrane region" description="Helical" evidence="5">
    <location>
        <begin position="47"/>
        <end position="70"/>
    </location>
</feature>
<keyword evidence="8" id="KW-1185">Reference proteome</keyword>
<accession>A0ABY2WWG3</accession>
<reference evidence="7 8" key="1">
    <citation type="submission" date="2019-05" db="EMBL/GenBank/DDBJ databases">
        <title>Ruegeria sp. nov., isolated from tidal flat.</title>
        <authorList>
            <person name="Kim W."/>
        </authorList>
    </citation>
    <scope>NUCLEOTIDE SEQUENCE [LARGE SCALE GENOMIC DNA]</scope>
    <source>
        <strain evidence="7 8">CAU 1488</strain>
    </source>
</reference>
<keyword evidence="3 5" id="KW-1133">Transmembrane helix</keyword>
<protein>
    <submittedName>
        <fullName evidence="7">Calcium:proton antiporter</fullName>
    </submittedName>
</protein>
<feature type="domain" description="Sodium/calcium exchanger membrane region" evidence="6">
    <location>
        <begin position="50"/>
        <end position="203"/>
    </location>
</feature>
<comment type="caution">
    <text evidence="7">The sequence shown here is derived from an EMBL/GenBank/DDBJ whole genome shotgun (WGS) entry which is preliminary data.</text>
</comment>
<feature type="transmembrane region" description="Helical" evidence="5">
    <location>
        <begin position="82"/>
        <end position="104"/>
    </location>
</feature>
<evidence type="ECO:0000259" key="6">
    <source>
        <dbReference type="Pfam" id="PF01699"/>
    </source>
</evidence>
<evidence type="ECO:0000313" key="7">
    <source>
        <dbReference type="EMBL" id="TMV06787.1"/>
    </source>
</evidence>
<proteinExistence type="predicted"/>
<dbReference type="InterPro" id="IPR052946">
    <property type="entry name" value="Alkaline_pH_Ca-Antiporter"/>
</dbReference>
<feature type="transmembrane region" description="Helical" evidence="5">
    <location>
        <begin position="263"/>
        <end position="288"/>
    </location>
</feature>